<organism evidence="1 2">
    <name type="scientific">Solidesulfovibrio fructosivorans JJ]</name>
    <dbReference type="NCBI Taxonomy" id="596151"/>
    <lineage>
        <taxon>Bacteria</taxon>
        <taxon>Pseudomonadati</taxon>
        <taxon>Thermodesulfobacteriota</taxon>
        <taxon>Desulfovibrionia</taxon>
        <taxon>Desulfovibrionales</taxon>
        <taxon>Desulfovibrionaceae</taxon>
        <taxon>Solidesulfovibrio</taxon>
    </lineage>
</organism>
<name>E1JYF5_SOLFR</name>
<proteinExistence type="predicted"/>
<sequence precursor="true">MFIDKIILAATVVACCMALSWLADAFMNNKHAD</sequence>
<keyword evidence="2" id="KW-1185">Reference proteome</keyword>
<dbReference type="AlphaFoldDB" id="E1JYF5"/>
<reference evidence="1 2" key="1">
    <citation type="submission" date="2010-08" db="EMBL/GenBank/DDBJ databases">
        <title>The draft genome of Desulfovibrio fructosovorans JJ.</title>
        <authorList>
            <consortium name="US DOE Joint Genome Institute (JGI-PGF)"/>
            <person name="Lucas S."/>
            <person name="Copeland A."/>
            <person name="Lapidus A."/>
            <person name="Cheng J.-F."/>
            <person name="Bruce D."/>
            <person name="Goodwin L."/>
            <person name="Pitluck S."/>
            <person name="Land M.L."/>
            <person name="Hauser L."/>
            <person name="Chang Y.-J."/>
            <person name="Jeffries C."/>
            <person name="Wall J.D."/>
            <person name="Stahl D.A."/>
            <person name="Arkin A.P."/>
            <person name="Dehal P."/>
            <person name="Stolyar S.M."/>
            <person name="Hazen T.C."/>
            <person name="Woyke T.J."/>
        </authorList>
    </citation>
    <scope>NUCLEOTIDE SEQUENCE [LARGE SCALE GENOMIC DNA]</scope>
    <source>
        <strain evidence="1 2">JJ</strain>
    </source>
</reference>
<evidence type="ECO:0000313" key="2">
    <source>
        <dbReference type="Proteomes" id="UP000006250"/>
    </source>
</evidence>
<evidence type="ECO:0000313" key="1">
    <source>
        <dbReference type="EMBL" id="EFL50539.1"/>
    </source>
</evidence>
<accession>E1JYF5</accession>
<dbReference type="Proteomes" id="UP000006250">
    <property type="component" value="Unassembled WGS sequence"/>
</dbReference>
<dbReference type="EMBL" id="AECZ01000018">
    <property type="protein sequence ID" value="EFL50539.1"/>
    <property type="molecule type" value="Genomic_DNA"/>
</dbReference>
<gene>
    <name evidence="1" type="ORF">DesfrDRAFT_2654</name>
</gene>
<dbReference type="STRING" id="596151.DesfrDRAFT_2654"/>
<comment type="caution">
    <text evidence="1">The sequence shown here is derived from an EMBL/GenBank/DDBJ whole genome shotgun (WGS) entry which is preliminary data.</text>
</comment>
<protein>
    <submittedName>
        <fullName evidence="1">Uncharacterized protein</fullName>
    </submittedName>
</protein>